<proteinExistence type="predicted"/>
<dbReference type="EMBL" id="MU007049">
    <property type="protein sequence ID" value="KAF2429147.1"/>
    <property type="molecule type" value="Genomic_DNA"/>
</dbReference>
<sequence length="74" mass="8078">MNLQQSIPGHQQQTLSVVMLLPPLLAIHLVIQPKQGPSQLLVCVGIGRRIRQVCALYSRSSNGSSVGRNTYVLL</sequence>
<gene>
    <name evidence="1" type="ORF">EJ08DRAFT_301246</name>
</gene>
<evidence type="ECO:0000313" key="1">
    <source>
        <dbReference type="EMBL" id="KAF2429147.1"/>
    </source>
</evidence>
<dbReference type="Proteomes" id="UP000800235">
    <property type="component" value="Unassembled WGS sequence"/>
</dbReference>
<protein>
    <submittedName>
        <fullName evidence="1">Uncharacterized protein</fullName>
    </submittedName>
</protein>
<organism evidence="1 2">
    <name type="scientific">Tothia fuscella</name>
    <dbReference type="NCBI Taxonomy" id="1048955"/>
    <lineage>
        <taxon>Eukaryota</taxon>
        <taxon>Fungi</taxon>
        <taxon>Dikarya</taxon>
        <taxon>Ascomycota</taxon>
        <taxon>Pezizomycotina</taxon>
        <taxon>Dothideomycetes</taxon>
        <taxon>Pleosporomycetidae</taxon>
        <taxon>Venturiales</taxon>
        <taxon>Cylindrosympodiaceae</taxon>
        <taxon>Tothia</taxon>
    </lineage>
</organism>
<accession>A0A9P4NP82</accession>
<dbReference type="AlphaFoldDB" id="A0A9P4NP82"/>
<evidence type="ECO:0000313" key="2">
    <source>
        <dbReference type="Proteomes" id="UP000800235"/>
    </source>
</evidence>
<comment type="caution">
    <text evidence="1">The sequence shown here is derived from an EMBL/GenBank/DDBJ whole genome shotgun (WGS) entry which is preliminary data.</text>
</comment>
<keyword evidence="2" id="KW-1185">Reference proteome</keyword>
<reference evidence="1" key="1">
    <citation type="journal article" date="2020" name="Stud. Mycol.">
        <title>101 Dothideomycetes genomes: a test case for predicting lifestyles and emergence of pathogens.</title>
        <authorList>
            <person name="Haridas S."/>
            <person name="Albert R."/>
            <person name="Binder M."/>
            <person name="Bloem J."/>
            <person name="Labutti K."/>
            <person name="Salamov A."/>
            <person name="Andreopoulos B."/>
            <person name="Baker S."/>
            <person name="Barry K."/>
            <person name="Bills G."/>
            <person name="Bluhm B."/>
            <person name="Cannon C."/>
            <person name="Castanera R."/>
            <person name="Culley D."/>
            <person name="Daum C."/>
            <person name="Ezra D."/>
            <person name="Gonzalez J."/>
            <person name="Henrissat B."/>
            <person name="Kuo A."/>
            <person name="Liang C."/>
            <person name="Lipzen A."/>
            <person name="Lutzoni F."/>
            <person name="Magnuson J."/>
            <person name="Mondo S."/>
            <person name="Nolan M."/>
            <person name="Ohm R."/>
            <person name="Pangilinan J."/>
            <person name="Park H.-J."/>
            <person name="Ramirez L."/>
            <person name="Alfaro M."/>
            <person name="Sun H."/>
            <person name="Tritt A."/>
            <person name="Yoshinaga Y."/>
            <person name="Zwiers L.-H."/>
            <person name="Turgeon B."/>
            <person name="Goodwin S."/>
            <person name="Spatafora J."/>
            <person name="Crous P."/>
            <person name="Grigoriev I."/>
        </authorList>
    </citation>
    <scope>NUCLEOTIDE SEQUENCE</scope>
    <source>
        <strain evidence="1">CBS 130266</strain>
    </source>
</reference>
<name>A0A9P4NP82_9PEZI</name>